<evidence type="ECO:0000256" key="1">
    <source>
        <dbReference type="SAM" id="Phobius"/>
    </source>
</evidence>
<organism evidence="2 3">
    <name type="scientific">Polarella glacialis</name>
    <name type="common">Dinoflagellate</name>
    <dbReference type="NCBI Taxonomy" id="89957"/>
    <lineage>
        <taxon>Eukaryota</taxon>
        <taxon>Sar</taxon>
        <taxon>Alveolata</taxon>
        <taxon>Dinophyceae</taxon>
        <taxon>Suessiales</taxon>
        <taxon>Suessiaceae</taxon>
        <taxon>Polarella</taxon>
    </lineage>
</organism>
<keyword evidence="3" id="KW-1185">Reference proteome</keyword>
<evidence type="ECO:0000313" key="2">
    <source>
        <dbReference type="EMBL" id="CAE8593189.1"/>
    </source>
</evidence>
<proteinExistence type="predicted"/>
<sequence>MRSTPRPARFLVDTGTNQVLLAPAKDYLGIMRSILPEKDFDSLCGMEDGHVICDCRIVEASKDLPPLRIYLGGRPFELPVPEMFTALGSDDGRSLCTLEIQPKPDNLDIGGGSRIPLMPAGMRRRPLPMMPFGGNNMPPFEIPEMPGMPPGMMPFFGPASGDEKSDSSGIPDTLESILGELGNMGNLGSGVVEEEEVIDTEPDGSVCTTKILKAGGKIKRKERNCVPPQSRRLQLLLPGFSQGFGPDFAGGQTSDAGDMWVLGGVFLERFVTVFDFDQGRIGFGEPLAALGQSLNTNVGSPVGFSALRGMESTGSDEAVRGPSDSLGGATAMTGVRVAGYAAGMLAVVALSLFFLGRGVSQRQLRQDGADGDLSAVE</sequence>
<name>A0A813DUW1_POLGL</name>
<dbReference type="SUPFAM" id="SSF50630">
    <property type="entry name" value="Acid proteases"/>
    <property type="match status" value="1"/>
</dbReference>
<dbReference type="Proteomes" id="UP000654075">
    <property type="component" value="Unassembled WGS sequence"/>
</dbReference>
<keyword evidence="1" id="KW-0812">Transmembrane</keyword>
<dbReference type="OrthoDB" id="771136at2759"/>
<keyword evidence="1" id="KW-0472">Membrane</keyword>
<reference evidence="2" key="1">
    <citation type="submission" date="2021-02" db="EMBL/GenBank/DDBJ databases">
        <authorList>
            <person name="Dougan E. K."/>
            <person name="Rhodes N."/>
            <person name="Thang M."/>
            <person name="Chan C."/>
        </authorList>
    </citation>
    <scope>NUCLEOTIDE SEQUENCE</scope>
</reference>
<keyword evidence="1" id="KW-1133">Transmembrane helix</keyword>
<dbReference type="AlphaFoldDB" id="A0A813DUW1"/>
<dbReference type="EMBL" id="CAJNNV010006173">
    <property type="protein sequence ID" value="CAE8593189.1"/>
    <property type="molecule type" value="Genomic_DNA"/>
</dbReference>
<evidence type="ECO:0000313" key="3">
    <source>
        <dbReference type="Proteomes" id="UP000654075"/>
    </source>
</evidence>
<evidence type="ECO:0008006" key="4">
    <source>
        <dbReference type="Google" id="ProtNLM"/>
    </source>
</evidence>
<protein>
    <recommendedName>
        <fullName evidence="4">Peptidase A1 domain-containing protein</fullName>
    </recommendedName>
</protein>
<dbReference type="InterPro" id="IPR021109">
    <property type="entry name" value="Peptidase_aspartic_dom_sf"/>
</dbReference>
<comment type="caution">
    <text evidence="2">The sequence shown here is derived from an EMBL/GenBank/DDBJ whole genome shotgun (WGS) entry which is preliminary data.</text>
</comment>
<dbReference type="Gene3D" id="2.40.70.10">
    <property type="entry name" value="Acid Proteases"/>
    <property type="match status" value="2"/>
</dbReference>
<feature type="transmembrane region" description="Helical" evidence="1">
    <location>
        <begin position="337"/>
        <end position="356"/>
    </location>
</feature>
<accession>A0A813DUW1</accession>
<gene>
    <name evidence="2" type="ORF">PGLA1383_LOCUS11796</name>
</gene>